<comment type="caution">
    <text evidence="1">The sequence shown here is derived from an EMBL/GenBank/DDBJ whole genome shotgun (WGS) entry which is preliminary data.</text>
</comment>
<dbReference type="AlphaFoldDB" id="A0A5C8NN00"/>
<organism evidence="1 2">
    <name type="scientific">Aeromicrobium terrae</name>
    <dbReference type="NCBI Taxonomy" id="2498846"/>
    <lineage>
        <taxon>Bacteria</taxon>
        <taxon>Bacillati</taxon>
        <taxon>Actinomycetota</taxon>
        <taxon>Actinomycetes</taxon>
        <taxon>Propionibacteriales</taxon>
        <taxon>Nocardioidaceae</taxon>
        <taxon>Aeromicrobium</taxon>
    </lineage>
</organism>
<dbReference type="Proteomes" id="UP000321571">
    <property type="component" value="Unassembled WGS sequence"/>
</dbReference>
<dbReference type="OrthoDB" id="4483486at2"/>
<proteinExistence type="predicted"/>
<accession>A0A5C8NN00</accession>
<keyword evidence="2" id="KW-1185">Reference proteome</keyword>
<dbReference type="RefSeq" id="WP_147683436.1">
    <property type="nucleotide sequence ID" value="NZ_VDUX01000001.1"/>
</dbReference>
<evidence type="ECO:0000313" key="2">
    <source>
        <dbReference type="Proteomes" id="UP000321571"/>
    </source>
</evidence>
<evidence type="ECO:0000313" key="1">
    <source>
        <dbReference type="EMBL" id="TXL63119.1"/>
    </source>
</evidence>
<reference evidence="1 2" key="1">
    <citation type="submission" date="2019-06" db="EMBL/GenBank/DDBJ databases">
        <title>Aeromicrobium sp. nov., isolated from a maize field.</title>
        <authorList>
            <person name="Lin S.-Y."/>
            <person name="Tsai C.-F."/>
            <person name="Young C.-C."/>
        </authorList>
    </citation>
    <scope>NUCLEOTIDE SEQUENCE [LARGE SCALE GENOMIC DNA]</scope>
    <source>
        <strain evidence="1 2">CC-CFT486</strain>
    </source>
</reference>
<name>A0A5C8NN00_9ACTN</name>
<sequence length="154" mass="16938">MSTVTRIVRASPERVWEVLADGWTYPLFVVGATRMRDVDEEWPEVDSAIHHSVGLWPLVINDSTVVTHVEPGTVLGLRARAWPLGEADVEFRLAPHADGTEVTIEEDVASGPGVLVPPPLKGLSLTWRNIETLRRFAFVAENGRAPLASEHRGS</sequence>
<dbReference type="InterPro" id="IPR019587">
    <property type="entry name" value="Polyketide_cyclase/dehydratase"/>
</dbReference>
<dbReference type="CDD" id="cd07812">
    <property type="entry name" value="SRPBCC"/>
    <property type="match status" value="1"/>
</dbReference>
<gene>
    <name evidence="1" type="ORF">FHP06_02510</name>
</gene>
<dbReference type="InterPro" id="IPR023393">
    <property type="entry name" value="START-like_dom_sf"/>
</dbReference>
<dbReference type="EMBL" id="VDUX01000001">
    <property type="protein sequence ID" value="TXL63119.1"/>
    <property type="molecule type" value="Genomic_DNA"/>
</dbReference>
<dbReference type="SUPFAM" id="SSF55961">
    <property type="entry name" value="Bet v1-like"/>
    <property type="match status" value="1"/>
</dbReference>
<protein>
    <submittedName>
        <fullName evidence="1">SRPBCC family protein</fullName>
    </submittedName>
</protein>
<dbReference type="Pfam" id="PF10604">
    <property type="entry name" value="Polyketide_cyc2"/>
    <property type="match status" value="1"/>
</dbReference>
<dbReference type="Gene3D" id="3.30.530.20">
    <property type="match status" value="1"/>
</dbReference>